<sequence>MLLPLLLILSATVASAQTVIDYSKLPACARQCGVLSQAETGCVPPAAQTTNQATYQSCFCQSAFLTTLKTSPSLCEPACDAADAAAIENWYVALCNGPVVEPAAATTTTTTTATTATGTATGTALAGGDKGAGNANTPNNDW</sequence>
<dbReference type="AlphaFoldDB" id="A0A8E2FBH0"/>
<feature type="signal peptide" evidence="2">
    <location>
        <begin position="1"/>
        <end position="16"/>
    </location>
</feature>
<organism evidence="3 4">
    <name type="scientific">Glonium stellatum</name>
    <dbReference type="NCBI Taxonomy" id="574774"/>
    <lineage>
        <taxon>Eukaryota</taxon>
        <taxon>Fungi</taxon>
        <taxon>Dikarya</taxon>
        <taxon>Ascomycota</taxon>
        <taxon>Pezizomycotina</taxon>
        <taxon>Dothideomycetes</taxon>
        <taxon>Pleosporomycetidae</taxon>
        <taxon>Gloniales</taxon>
        <taxon>Gloniaceae</taxon>
        <taxon>Glonium</taxon>
    </lineage>
</organism>
<evidence type="ECO:0000256" key="2">
    <source>
        <dbReference type="SAM" id="SignalP"/>
    </source>
</evidence>
<protein>
    <recommendedName>
        <fullName evidence="5">Extracellular membrane protein CFEM domain-containing protein</fullName>
    </recommendedName>
</protein>
<gene>
    <name evidence="3" type="ORF">AOQ84DRAFT_371747</name>
</gene>
<keyword evidence="2" id="KW-0732">Signal</keyword>
<accession>A0A8E2FBH0</accession>
<keyword evidence="4" id="KW-1185">Reference proteome</keyword>
<proteinExistence type="predicted"/>
<evidence type="ECO:0008006" key="5">
    <source>
        <dbReference type="Google" id="ProtNLM"/>
    </source>
</evidence>
<evidence type="ECO:0000313" key="3">
    <source>
        <dbReference type="EMBL" id="OCL13926.1"/>
    </source>
</evidence>
<evidence type="ECO:0000256" key="1">
    <source>
        <dbReference type="SAM" id="MobiDB-lite"/>
    </source>
</evidence>
<evidence type="ECO:0000313" key="4">
    <source>
        <dbReference type="Proteomes" id="UP000250140"/>
    </source>
</evidence>
<reference evidence="3 4" key="1">
    <citation type="journal article" date="2016" name="Nat. Commun.">
        <title>Ectomycorrhizal ecology is imprinted in the genome of the dominant symbiotic fungus Cenococcum geophilum.</title>
        <authorList>
            <consortium name="DOE Joint Genome Institute"/>
            <person name="Peter M."/>
            <person name="Kohler A."/>
            <person name="Ohm R.A."/>
            <person name="Kuo A."/>
            <person name="Krutzmann J."/>
            <person name="Morin E."/>
            <person name="Arend M."/>
            <person name="Barry K.W."/>
            <person name="Binder M."/>
            <person name="Choi C."/>
            <person name="Clum A."/>
            <person name="Copeland A."/>
            <person name="Grisel N."/>
            <person name="Haridas S."/>
            <person name="Kipfer T."/>
            <person name="LaButti K."/>
            <person name="Lindquist E."/>
            <person name="Lipzen A."/>
            <person name="Maire R."/>
            <person name="Meier B."/>
            <person name="Mihaltcheva S."/>
            <person name="Molinier V."/>
            <person name="Murat C."/>
            <person name="Poggeler S."/>
            <person name="Quandt C.A."/>
            <person name="Sperisen C."/>
            <person name="Tritt A."/>
            <person name="Tisserant E."/>
            <person name="Crous P.W."/>
            <person name="Henrissat B."/>
            <person name="Nehls U."/>
            <person name="Egli S."/>
            <person name="Spatafora J.W."/>
            <person name="Grigoriev I.V."/>
            <person name="Martin F.M."/>
        </authorList>
    </citation>
    <scope>NUCLEOTIDE SEQUENCE [LARGE SCALE GENOMIC DNA]</scope>
    <source>
        <strain evidence="3 4">CBS 207.34</strain>
    </source>
</reference>
<dbReference type="Proteomes" id="UP000250140">
    <property type="component" value="Unassembled WGS sequence"/>
</dbReference>
<dbReference type="OrthoDB" id="5426355at2759"/>
<name>A0A8E2FBH0_9PEZI</name>
<dbReference type="EMBL" id="KV748653">
    <property type="protein sequence ID" value="OCL13926.1"/>
    <property type="molecule type" value="Genomic_DNA"/>
</dbReference>
<feature type="region of interest" description="Disordered" evidence="1">
    <location>
        <begin position="119"/>
        <end position="142"/>
    </location>
</feature>
<feature type="chain" id="PRO_5034445684" description="Extracellular membrane protein CFEM domain-containing protein" evidence="2">
    <location>
        <begin position="17"/>
        <end position="142"/>
    </location>
</feature>